<evidence type="ECO:0000313" key="1">
    <source>
        <dbReference type="EMBL" id="KPE50564.1"/>
    </source>
</evidence>
<reference evidence="1 2" key="1">
    <citation type="journal article" date="2015" name="Genom Data">
        <title>Draft genome sequence of a multidrug-resistant Chryseobacterium indologenes isolate from Malaysia.</title>
        <authorList>
            <person name="Yu C.Y."/>
            <person name="Ang G.Y."/>
            <person name="Cheng H.J."/>
            <person name="Cheong Y.M."/>
            <person name="Yin W.F."/>
            <person name="Chan K.G."/>
        </authorList>
    </citation>
    <scope>NUCLEOTIDE SEQUENCE [LARGE SCALE GENOMIC DNA]</scope>
    <source>
        <strain evidence="1 2">CI_885</strain>
    </source>
</reference>
<reference evidence="2" key="2">
    <citation type="submission" date="2015-09" db="EMBL/GenBank/DDBJ databases">
        <title>Draft genome sequence of a multidrug-resistant Chryseobacterium indologenes isolate from Malaysia.</title>
        <authorList>
            <person name="Yu C.Y."/>
            <person name="Ang G.Y."/>
            <person name="Chan K.-G."/>
        </authorList>
    </citation>
    <scope>NUCLEOTIDE SEQUENCE [LARGE SCALE GENOMIC DNA]</scope>
    <source>
        <strain evidence="2">CI_885</strain>
    </source>
</reference>
<proteinExistence type="predicted"/>
<organism evidence="1 2">
    <name type="scientific">Chryseobacterium indologenes</name>
    <name type="common">Flavobacterium indologenes</name>
    <dbReference type="NCBI Taxonomy" id="253"/>
    <lineage>
        <taxon>Bacteria</taxon>
        <taxon>Pseudomonadati</taxon>
        <taxon>Bacteroidota</taxon>
        <taxon>Flavobacteriia</taxon>
        <taxon>Flavobacteriales</taxon>
        <taxon>Weeksellaceae</taxon>
        <taxon>Chryseobacterium group</taxon>
        <taxon>Chryseobacterium</taxon>
    </lineage>
</organism>
<dbReference type="PATRIC" id="fig|253.9.peg.4756"/>
<gene>
    <name evidence="1" type="ORF">AOB46_14380</name>
</gene>
<accession>A0A0N0IVL1</accession>
<dbReference type="AlphaFoldDB" id="A0A0N0IVL1"/>
<sequence>MHRFIKGFSPDFEDRILKYRKWEAVLNEGQCTTADGKFFVKECRIDENYHSCSASVNHK</sequence>
<protein>
    <submittedName>
        <fullName evidence="1">Uncharacterized protein</fullName>
    </submittedName>
</protein>
<evidence type="ECO:0000313" key="2">
    <source>
        <dbReference type="Proteomes" id="UP000037953"/>
    </source>
</evidence>
<comment type="caution">
    <text evidence="1">The sequence shown here is derived from an EMBL/GenBank/DDBJ whole genome shotgun (WGS) entry which is preliminary data.</text>
</comment>
<dbReference type="EMBL" id="LJOD01000009">
    <property type="protein sequence ID" value="KPE50564.1"/>
    <property type="molecule type" value="Genomic_DNA"/>
</dbReference>
<dbReference type="RefSeq" id="WP_062700551.1">
    <property type="nucleotide sequence ID" value="NZ_LJOD01000009.1"/>
</dbReference>
<name>A0A0N0IVL1_CHRID</name>
<dbReference type="Proteomes" id="UP000037953">
    <property type="component" value="Unassembled WGS sequence"/>
</dbReference>